<reference evidence="2 3" key="1">
    <citation type="submission" date="2023-03" db="EMBL/GenBank/DDBJ databases">
        <title>WGS of Gossypium arboreum.</title>
        <authorList>
            <person name="Yu D."/>
        </authorList>
    </citation>
    <scope>NUCLEOTIDE SEQUENCE [LARGE SCALE GENOMIC DNA]</scope>
    <source>
        <tissue evidence="2">Leaf</tissue>
    </source>
</reference>
<evidence type="ECO:0000259" key="1">
    <source>
        <dbReference type="PROSITE" id="PS50878"/>
    </source>
</evidence>
<dbReference type="InterPro" id="IPR052343">
    <property type="entry name" value="Retrotransposon-Effector_Assoc"/>
</dbReference>
<protein>
    <recommendedName>
        <fullName evidence="1">Reverse transcriptase domain-containing protein</fullName>
    </recommendedName>
</protein>
<dbReference type="PANTHER" id="PTHR46890:SF48">
    <property type="entry name" value="RNA-DIRECTED DNA POLYMERASE"/>
    <property type="match status" value="1"/>
</dbReference>
<dbReference type="InterPro" id="IPR000477">
    <property type="entry name" value="RT_dom"/>
</dbReference>
<proteinExistence type="predicted"/>
<comment type="caution">
    <text evidence="2">The sequence shown here is derived from an EMBL/GenBank/DDBJ whole genome shotgun (WGS) entry which is preliminary data.</text>
</comment>
<keyword evidence="3" id="KW-1185">Reference proteome</keyword>
<dbReference type="Pfam" id="PF00078">
    <property type="entry name" value="RVT_1"/>
    <property type="match status" value="1"/>
</dbReference>
<name>A0ABR0R2G9_GOSAR</name>
<organism evidence="2 3">
    <name type="scientific">Gossypium arboreum</name>
    <name type="common">Tree cotton</name>
    <name type="synonym">Gossypium nanking</name>
    <dbReference type="NCBI Taxonomy" id="29729"/>
    <lineage>
        <taxon>Eukaryota</taxon>
        <taxon>Viridiplantae</taxon>
        <taxon>Streptophyta</taxon>
        <taxon>Embryophyta</taxon>
        <taxon>Tracheophyta</taxon>
        <taxon>Spermatophyta</taxon>
        <taxon>Magnoliopsida</taxon>
        <taxon>eudicotyledons</taxon>
        <taxon>Gunneridae</taxon>
        <taxon>Pentapetalae</taxon>
        <taxon>rosids</taxon>
        <taxon>malvids</taxon>
        <taxon>Malvales</taxon>
        <taxon>Malvaceae</taxon>
        <taxon>Malvoideae</taxon>
        <taxon>Gossypium</taxon>
    </lineage>
</organism>
<sequence length="89" mass="10051">MALKLDKSKAYDRVKWSFIKGVMTKMSCTEVFMDVIFRCINSVKYSILINGEEGSIFKATRGLRQGDLLSPYLFLFSGEGLSALMRLAN</sequence>
<evidence type="ECO:0000313" key="3">
    <source>
        <dbReference type="Proteomes" id="UP001358586"/>
    </source>
</evidence>
<dbReference type="PANTHER" id="PTHR46890">
    <property type="entry name" value="NON-LTR RETROLELEMENT REVERSE TRANSCRIPTASE-LIKE PROTEIN-RELATED"/>
    <property type="match status" value="1"/>
</dbReference>
<gene>
    <name evidence="2" type="ORF">PVK06_001488</name>
</gene>
<dbReference type="PROSITE" id="PS50878">
    <property type="entry name" value="RT_POL"/>
    <property type="match status" value="1"/>
</dbReference>
<evidence type="ECO:0000313" key="2">
    <source>
        <dbReference type="EMBL" id="KAK5845317.1"/>
    </source>
</evidence>
<dbReference type="EMBL" id="JARKNE010000001">
    <property type="protein sequence ID" value="KAK5845317.1"/>
    <property type="molecule type" value="Genomic_DNA"/>
</dbReference>
<feature type="domain" description="Reverse transcriptase" evidence="1">
    <location>
        <begin position="1"/>
        <end position="89"/>
    </location>
</feature>
<dbReference type="Proteomes" id="UP001358586">
    <property type="component" value="Chromosome 1"/>
</dbReference>
<accession>A0ABR0R2G9</accession>